<feature type="region of interest" description="Disordered" evidence="1">
    <location>
        <begin position="134"/>
        <end position="167"/>
    </location>
</feature>
<organism evidence="2">
    <name type="scientific">Timema cristinae</name>
    <name type="common">Walking stick</name>
    <dbReference type="NCBI Taxonomy" id="61476"/>
    <lineage>
        <taxon>Eukaryota</taxon>
        <taxon>Metazoa</taxon>
        <taxon>Ecdysozoa</taxon>
        <taxon>Arthropoda</taxon>
        <taxon>Hexapoda</taxon>
        <taxon>Insecta</taxon>
        <taxon>Pterygota</taxon>
        <taxon>Neoptera</taxon>
        <taxon>Polyneoptera</taxon>
        <taxon>Phasmatodea</taxon>
        <taxon>Timematodea</taxon>
        <taxon>Timematoidea</taxon>
        <taxon>Timematidae</taxon>
        <taxon>Timema</taxon>
    </lineage>
</organism>
<evidence type="ECO:0000313" key="2">
    <source>
        <dbReference type="EMBL" id="CAD7393756.1"/>
    </source>
</evidence>
<reference evidence="2" key="1">
    <citation type="submission" date="2020-11" db="EMBL/GenBank/DDBJ databases">
        <authorList>
            <person name="Tran Van P."/>
        </authorList>
    </citation>
    <scope>NUCLEOTIDE SEQUENCE</scope>
</reference>
<evidence type="ECO:0000256" key="1">
    <source>
        <dbReference type="SAM" id="MobiDB-lite"/>
    </source>
</evidence>
<feature type="compositionally biased region" description="Basic and acidic residues" evidence="1">
    <location>
        <begin position="143"/>
        <end position="167"/>
    </location>
</feature>
<feature type="compositionally biased region" description="Polar residues" evidence="1">
    <location>
        <begin position="399"/>
        <end position="411"/>
    </location>
</feature>
<protein>
    <submittedName>
        <fullName evidence="2">Uncharacterized protein</fullName>
    </submittedName>
</protein>
<dbReference type="EMBL" id="OC316791">
    <property type="protein sequence ID" value="CAD7393756.1"/>
    <property type="molecule type" value="Genomic_DNA"/>
</dbReference>
<dbReference type="AlphaFoldDB" id="A0A7R9CBS0"/>
<feature type="region of interest" description="Disordered" evidence="1">
    <location>
        <begin position="67"/>
        <end position="107"/>
    </location>
</feature>
<sequence>MGGEYSRELVADGLENMDSGVVQAVERVVGAACASAKERYKGRLNGEAQQPSLEFGEHLEGIEWEEFELSESTAPTKEPANRKESRSSRKELQLEGKDKNAIKSFEVGVSRPSPASIGKLRISSEMRSKLEMVTANHSVRATNKPEKPGVLPIKKDESPQRPVKKLEDNRKLLLEQQLSGRWDTVDSVEMVNSAVSKEERSDVQQTNIVRSQVERMEKTTPVSPRFEEKAVSGWDKGSSPISNGWDKGSPPMSGVPSSHWDKVISTNAQWDKGGTPVPQWDKGGTPVPQWDKFGLPGTQWDKIGSPGTQWDKVGAPQWDKAGPPTSQWDKLEAPSSQWDKAGPPTSQWDKVGAPTSQWDKVGGSPGNNWDAGWGEKSTSNSWRPAPPPPPVTPHFIDTSPASRTSSFYSQK</sequence>
<feature type="compositionally biased region" description="Basic and acidic residues" evidence="1">
    <location>
        <begin position="79"/>
        <end position="101"/>
    </location>
</feature>
<accession>A0A7R9CBS0</accession>
<proteinExistence type="predicted"/>
<gene>
    <name evidence="2" type="ORF">TCEB3V08_LOCUS1716</name>
</gene>
<name>A0A7R9CBS0_TIMCR</name>
<feature type="compositionally biased region" description="Polar residues" evidence="1">
    <location>
        <begin position="324"/>
        <end position="358"/>
    </location>
</feature>
<feature type="region of interest" description="Disordered" evidence="1">
    <location>
        <begin position="194"/>
        <end position="411"/>
    </location>
</feature>